<evidence type="ECO:0000256" key="9">
    <source>
        <dbReference type="RuleBase" id="RU003357"/>
    </source>
</evidence>
<sequence>MTNKANHYSPVCRAVKYALASGLALGLYSTSALAQEAAAEEQKVEKIAVVGTRAAPRSIADSPVPVDIIGGDELMKSGSSDMLNMLTTTIPSLNVQTTPISDAATLIRPVNLRGLSSDSTLVLLNGKRRHRASVITFLGGGLNDGSQGPDISVIPGIALKQVEVLRDGAAAQYGSDAIAGVINFVLKDAADGGSVEVKQGEFYAGDGTSTEIAANVGMPLTDNGFFNVSMQYKNVDATSRSVQRGDAAELAAQGNPAIAPITQVWGSPKIKDDISLFANAGLDLGNDREAYLFGNYSERDVTGGFYYRNPHNRGGVFSNDGGETLEVIDTAGLGNCSNVSLFDGTRKLNHNEITARVNALPDNCFTFFSMFPGGFTPNFGGNITDTSLTAGTKGEFKSGFAQGVFYDFSASVGRNESAFNIINTVNASLGPDTPTDFEAGKYIQLEKNFTADFVKYVNAGLYNDVAVAGGLQWTEETFEIVAGEVASWEIGPYVSQLTNGSNGFPGFQPDDAGVNTRRNYAAYVDVQAEMTENLLLAGALRFEDYDSFGSTTNYKITGQYRLNDDWALRGSHSTGFRAPTVGQANVRNVRTAIFEGELQDVALLPPTHPVSLLKGGKELTPEESRSYALGLVYSGSGFFFTADFFRIEVDDRISQSTEFDVTQTDRDVLRAAGVRGVESLSKVTFLTNDFDTVTTGLDLVANYSTSLLDGRSTFSLAYNWTDTEVKRFTAVTGDFKVSRLEKDLPDHRATLTWNQQWQDIDMFIRGNYYGSFQGVHADDPGLTGEGSAKVTFDVEVAYHWNDNFSVAIGAQNVFDTEPERLPAEFSSILGAKYFETSPMGINGGYYYLKGIYRF</sequence>
<keyword evidence="2 8" id="KW-0813">Transport</keyword>
<keyword evidence="10" id="KW-0732">Signal</keyword>
<proteinExistence type="inferred from homology"/>
<comment type="subcellular location">
    <subcellularLocation>
        <location evidence="1 8">Cell outer membrane</location>
        <topology evidence="1 8">Multi-pass membrane protein</topology>
    </subcellularLocation>
</comment>
<dbReference type="Proteomes" id="UP000035062">
    <property type="component" value="Unassembled WGS sequence"/>
</dbReference>
<reference evidence="13 14" key="1">
    <citation type="journal article" date="2012" name="J. Bacteriol.">
        <title>Genome Sequence of Pectin-Degrading Alishewanella agri, Isolated from Landfill Soil.</title>
        <authorList>
            <person name="Kim J."/>
            <person name="Jung J."/>
            <person name="Sung J.S."/>
            <person name="Chun J."/>
            <person name="Park W."/>
        </authorList>
    </citation>
    <scope>NUCLEOTIDE SEQUENCE [LARGE SCALE GENOMIC DNA]</scope>
    <source>
        <strain evidence="13 14">BL06</strain>
    </source>
</reference>
<dbReference type="InterPro" id="IPR000531">
    <property type="entry name" value="Beta-barrel_TonB"/>
</dbReference>
<dbReference type="PANTHER" id="PTHR47234">
    <property type="match status" value="1"/>
</dbReference>
<dbReference type="EMBL" id="AKKU01000007">
    <property type="protein sequence ID" value="EIW90033.1"/>
    <property type="molecule type" value="Genomic_DNA"/>
</dbReference>
<organism evidence="13 14">
    <name type="scientific">Alishewanella agri BL06</name>
    <dbReference type="NCBI Taxonomy" id="1195246"/>
    <lineage>
        <taxon>Bacteria</taxon>
        <taxon>Pseudomonadati</taxon>
        <taxon>Pseudomonadota</taxon>
        <taxon>Gammaproteobacteria</taxon>
        <taxon>Alteromonadales</taxon>
        <taxon>Alteromonadaceae</taxon>
        <taxon>Alishewanella</taxon>
    </lineage>
</organism>
<feature type="domain" description="TonB-dependent receptor-like beta-barrel" evidence="11">
    <location>
        <begin position="377"/>
        <end position="813"/>
    </location>
</feature>
<evidence type="ECO:0000256" key="5">
    <source>
        <dbReference type="ARBA" id="ARBA00023077"/>
    </source>
</evidence>
<keyword evidence="5 9" id="KW-0798">TonB box</keyword>
<gene>
    <name evidence="13" type="ORF">AGRI_03149</name>
</gene>
<evidence type="ECO:0000256" key="4">
    <source>
        <dbReference type="ARBA" id="ARBA00022692"/>
    </source>
</evidence>
<evidence type="ECO:0000256" key="3">
    <source>
        <dbReference type="ARBA" id="ARBA00022452"/>
    </source>
</evidence>
<feature type="chain" id="PRO_5003714938" evidence="10">
    <location>
        <begin position="35"/>
        <end position="854"/>
    </location>
</feature>
<dbReference type="PATRIC" id="fig|1195246.3.peg.612"/>
<evidence type="ECO:0000259" key="11">
    <source>
        <dbReference type="Pfam" id="PF00593"/>
    </source>
</evidence>
<dbReference type="PROSITE" id="PS52016">
    <property type="entry name" value="TONB_DEPENDENT_REC_3"/>
    <property type="match status" value="1"/>
</dbReference>
<name>I8UDF6_9ALTE</name>
<dbReference type="InterPro" id="IPR037066">
    <property type="entry name" value="Plug_dom_sf"/>
</dbReference>
<accession>I8UDF6</accession>
<keyword evidence="14" id="KW-1185">Reference proteome</keyword>
<evidence type="ECO:0000256" key="10">
    <source>
        <dbReference type="SAM" id="SignalP"/>
    </source>
</evidence>
<keyword evidence="7 8" id="KW-0998">Cell outer membrane</keyword>
<dbReference type="AlphaFoldDB" id="I8UDF6"/>
<evidence type="ECO:0000259" key="12">
    <source>
        <dbReference type="Pfam" id="PF07715"/>
    </source>
</evidence>
<dbReference type="STRING" id="1195246.AGRI_03149"/>
<keyword evidence="3 8" id="KW-1134">Transmembrane beta strand</keyword>
<dbReference type="GO" id="GO:0009279">
    <property type="term" value="C:cell outer membrane"/>
    <property type="evidence" value="ECO:0007669"/>
    <property type="project" value="UniProtKB-SubCell"/>
</dbReference>
<dbReference type="Gene3D" id="2.170.130.10">
    <property type="entry name" value="TonB-dependent receptor, plug domain"/>
    <property type="match status" value="1"/>
</dbReference>
<dbReference type="PANTHER" id="PTHR47234:SF3">
    <property type="entry name" value="SECRETIN_TONB SHORT N-TERMINAL DOMAIN-CONTAINING PROTEIN"/>
    <property type="match status" value="1"/>
</dbReference>
<evidence type="ECO:0000256" key="2">
    <source>
        <dbReference type="ARBA" id="ARBA00022448"/>
    </source>
</evidence>
<comment type="caution">
    <text evidence="13">The sequence shown here is derived from an EMBL/GenBank/DDBJ whole genome shotgun (WGS) entry which is preliminary data.</text>
</comment>
<dbReference type="InterPro" id="IPR039426">
    <property type="entry name" value="TonB-dep_rcpt-like"/>
</dbReference>
<feature type="signal peptide" evidence="10">
    <location>
        <begin position="1"/>
        <end position="34"/>
    </location>
</feature>
<protein>
    <submittedName>
        <fullName evidence="13">Putative TonB-dependent outer membrane receptor</fullName>
    </submittedName>
</protein>
<evidence type="ECO:0000313" key="13">
    <source>
        <dbReference type="EMBL" id="EIW90033.1"/>
    </source>
</evidence>
<comment type="similarity">
    <text evidence="8 9">Belongs to the TonB-dependent receptor family.</text>
</comment>
<keyword evidence="6 8" id="KW-0472">Membrane</keyword>
<dbReference type="Pfam" id="PF07715">
    <property type="entry name" value="Plug"/>
    <property type="match status" value="1"/>
</dbReference>
<dbReference type="Gene3D" id="2.40.170.20">
    <property type="entry name" value="TonB-dependent receptor, beta-barrel domain"/>
    <property type="match status" value="1"/>
</dbReference>
<evidence type="ECO:0000256" key="1">
    <source>
        <dbReference type="ARBA" id="ARBA00004571"/>
    </source>
</evidence>
<evidence type="ECO:0000256" key="6">
    <source>
        <dbReference type="ARBA" id="ARBA00023136"/>
    </source>
</evidence>
<evidence type="ECO:0000313" key="14">
    <source>
        <dbReference type="Proteomes" id="UP000035062"/>
    </source>
</evidence>
<keyword evidence="13" id="KW-0675">Receptor</keyword>
<dbReference type="InterPro" id="IPR012910">
    <property type="entry name" value="Plug_dom"/>
</dbReference>
<dbReference type="eggNOG" id="COG4771">
    <property type="taxonomic scope" value="Bacteria"/>
</dbReference>
<dbReference type="InterPro" id="IPR036942">
    <property type="entry name" value="Beta-barrel_TonB_sf"/>
</dbReference>
<dbReference type="RefSeq" id="WP_008983566.1">
    <property type="nucleotide sequence ID" value="NZ_AKKU01000007.1"/>
</dbReference>
<keyword evidence="4 8" id="KW-0812">Transmembrane</keyword>
<evidence type="ECO:0000256" key="7">
    <source>
        <dbReference type="ARBA" id="ARBA00023237"/>
    </source>
</evidence>
<dbReference type="Pfam" id="PF00593">
    <property type="entry name" value="TonB_dep_Rec_b-barrel"/>
    <property type="match status" value="1"/>
</dbReference>
<feature type="domain" description="TonB-dependent receptor plug" evidence="12">
    <location>
        <begin position="60"/>
        <end position="181"/>
    </location>
</feature>
<dbReference type="SUPFAM" id="SSF56935">
    <property type="entry name" value="Porins"/>
    <property type="match status" value="1"/>
</dbReference>
<evidence type="ECO:0000256" key="8">
    <source>
        <dbReference type="PROSITE-ProRule" id="PRU01360"/>
    </source>
</evidence>